<organism evidence="1">
    <name type="scientific">Arundo donax</name>
    <name type="common">Giant reed</name>
    <name type="synonym">Donax arundinaceus</name>
    <dbReference type="NCBI Taxonomy" id="35708"/>
    <lineage>
        <taxon>Eukaryota</taxon>
        <taxon>Viridiplantae</taxon>
        <taxon>Streptophyta</taxon>
        <taxon>Embryophyta</taxon>
        <taxon>Tracheophyta</taxon>
        <taxon>Spermatophyta</taxon>
        <taxon>Magnoliopsida</taxon>
        <taxon>Liliopsida</taxon>
        <taxon>Poales</taxon>
        <taxon>Poaceae</taxon>
        <taxon>PACMAD clade</taxon>
        <taxon>Arundinoideae</taxon>
        <taxon>Arundineae</taxon>
        <taxon>Arundo</taxon>
    </lineage>
</organism>
<dbReference type="AlphaFoldDB" id="A0A0A8YFU4"/>
<sequence>MLSFFFYFSSATIFSPFFRGALG</sequence>
<protein>
    <submittedName>
        <fullName evidence="1">Uncharacterized protein</fullName>
    </submittedName>
</protein>
<accession>A0A0A8YFU4</accession>
<dbReference type="EMBL" id="GBRH01273770">
    <property type="protein sequence ID" value="JAD24125.1"/>
    <property type="molecule type" value="Transcribed_RNA"/>
</dbReference>
<reference evidence="1" key="1">
    <citation type="submission" date="2014-09" db="EMBL/GenBank/DDBJ databases">
        <authorList>
            <person name="Magalhaes I.L.F."/>
            <person name="Oliveira U."/>
            <person name="Santos F.R."/>
            <person name="Vidigal T.H.D.A."/>
            <person name="Brescovit A.D."/>
            <person name="Santos A.J."/>
        </authorList>
    </citation>
    <scope>NUCLEOTIDE SEQUENCE</scope>
    <source>
        <tissue evidence="1">Shoot tissue taken approximately 20 cm above the soil surface</tissue>
    </source>
</reference>
<name>A0A0A8YFU4_ARUDO</name>
<reference evidence="1" key="2">
    <citation type="journal article" date="2015" name="Data Brief">
        <title>Shoot transcriptome of the giant reed, Arundo donax.</title>
        <authorList>
            <person name="Barrero R.A."/>
            <person name="Guerrero F.D."/>
            <person name="Moolhuijzen P."/>
            <person name="Goolsby J.A."/>
            <person name="Tidwell J."/>
            <person name="Bellgard S.E."/>
            <person name="Bellgard M.I."/>
        </authorList>
    </citation>
    <scope>NUCLEOTIDE SEQUENCE</scope>
    <source>
        <tissue evidence="1">Shoot tissue taken approximately 20 cm above the soil surface</tissue>
    </source>
</reference>
<proteinExistence type="predicted"/>
<evidence type="ECO:0000313" key="1">
    <source>
        <dbReference type="EMBL" id="JAD24125.1"/>
    </source>
</evidence>